<accession>A0A6J7NWT9</accession>
<name>A0A6J7NWT9_9ZZZZ</name>
<dbReference type="EMBL" id="CAFBOR010000214">
    <property type="protein sequence ID" value="CAB4997950.1"/>
    <property type="molecule type" value="Genomic_DNA"/>
</dbReference>
<sequence>MLALIVAYRDLCRVVSKDVSGHKDWIVEEPNADALLPLPLVFELRHTSQFPIGSDAVKNPGELSVGAYMALNE</sequence>
<proteinExistence type="predicted"/>
<protein>
    <submittedName>
        <fullName evidence="1">Unannotated protein</fullName>
    </submittedName>
</protein>
<gene>
    <name evidence="1" type="ORF">UFOPK3974_01327</name>
</gene>
<dbReference type="AlphaFoldDB" id="A0A6J7NWT9"/>
<evidence type="ECO:0000313" key="1">
    <source>
        <dbReference type="EMBL" id="CAB4997950.1"/>
    </source>
</evidence>
<reference evidence="1" key="1">
    <citation type="submission" date="2020-05" db="EMBL/GenBank/DDBJ databases">
        <authorList>
            <person name="Chiriac C."/>
            <person name="Salcher M."/>
            <person name="Ghai R."/>
            <person name="Kavagutti S V."/>
        </authorList>
    </citation>
    <scope>NUCLEOTIDE SEQUENCE</scope>
</reference>
<organism evidence="1">
    <name type="scientific">freshwater metagenome</name>
    <dbReference type="NCBI Taxonomy" id="449393"/>
    <lineage>
        <taxon>unclassified sequences</taxon>
        <taxon>metagenomes</taxon>
        <taxon>ecological metagenomes</taxon>
    </lineage>
</organism>